<dbReference type="SUPFAM" id="SSF52317">
    <property type="entry name" value="Class I glutamine amidotransferase-like"/>
    <property type="match status" value="1"/>
</dbReference>
<dbReference type="InterPro" id="IPR006221">
    <property type="entry name" value="TrpG/PapA_dom"/>
</dbReference>
<dbReference type="RefSeq" id="WP_021725788.1">
    <property type="nucleotide sequence ID" value="NZ_AWEZ01000043.1"/>
</dbReference>
<dbReference type="PATRIC" id="fig|1125712.3.peg.973"/>
<dbReference type="PRINTS" id="PR00096">
    <property type="entry name" value="GATASE"/>
</dbReference>
<dbReference type="GO" id="GO:0016740">
    <property type="term" value="F:transferase activity"/>
    <property type="evidence" value="ECO:0007669"/>
    <property type="project" value="UniProtKB-KW"/>
</dbReference>
<sequence length="190" mass="20096">MIVLIDNYDSFSFNLYQLLGAVRPDIRVVRNDALAVDELAALAPAAVVLSPGPGRPAAAGICEDVVRRLTGSVPILGVCLGHQAVCEALGGVVTYAAEIMHGKASPAHARDDCPLFDGIAQPMQVGRYHSLEADATRLPPCLKVTAQTEDGAVMAVQHVEHPTFGLQFHPESILTPAGAQLARNFLALVR</sequence>
<reference evidence="3 4" key="1">
    <citation type="submission" date="2013-08" db="EMBL/GenBank/DDBJ databases">
        <authorList>
            <person name="Durkin A.S."/>
            <person name="Haft D.R."/>
            <person name="McCorrison J."/>
            <person name="Torralba M."/>
            <person name="Gillis M."/>
            <person name="Haft D.H."/>
            <person name="Methe B."/>
            <person name="Sutton G."/>
            <person name="Nelson K.E."/>
        </authorList>
    </citation>
    <scope>NUCLEOTIDE SEQUENCE [LARGE SCALE GENOMIC DNA]</scope>
    <source>
        <strain evidence="3 4">F0195</strain>
    </source>
</reference>
<dbReference type="GO" id="GO:0005829">
    <property type="term" value="C:cytosol"/>
    <property type="evidence" value="ECO:0007669"/>
    <property type="project" value="TreeGrafter"/>
</dbReference>
<keyword evidence="4" id="KW-1185">Reference proteome</keyword>
<dbReference type="PANTHER" id="PTHR43418">
    <property type="entry name" value="MULTIFUNCTIONAL TRYPTOPHAN BIOSYNTHESIS PROTEIN-RELATED"/>
    <property type="match status" value="1"/>
</dbReference>
<feature type="domain" description="Glutamine amidotransferase" evidence="2">
    <location>
        <begin position="3"/>
        <end position="186"/>
    </location>
</feature>
<dbReference type="PRINTS" id="PR00099">
    <property type="entry name" value="CPSGATASE"/>
</dbReference>
<dbReference type="EMBL" id="AWEZ01000043">
    <property type="protein sequence ID" value="ERL08648.1"/>
    <property type="molecule type" value="Genomic_DNA"/>
</dbReference>
<dbReference type="STRING" id="1125712.HMPREF1316_0346"/>
<dbReference type="eggNOG" id="COG0512">
    <property type="taxonomic scope" value="Bacteria"/>
</dbReference>
<dbReference type="PRINTS" id="PR00097">
    <property type="entry name" value="ANTSNTHASEII"/>
</dbReference>
<evidence type="ECO:0000259" key="2">
    <source>
        <dbReference type="Pfam" id="PF00117"/>
    </source>
</evidence>
<dbReference type="InterPro" id="IPR029062">
    <property type="entry name" value="Class_I_gatase-like"/>
</dbReference>
<keyword evidence="3" id="KW-0808">Transferase</keyword>
<comment type="caution">
    <text evidence="3">The sequence shown here is derived from an EMBL/GenBank/DDBJ whole genome shotgun (WGS) entry which is preliminary data.</text>
</comment>
<dbReference type="InterPro" id="IPR017926">
    <property type="entry name" value="GATASE"/>
</dbReference>
<protein>
    <submittedName>
        <fullName evidence="3">Glutamine amidotransferase, class I</fullName>
    </submittedName>
</protein>
<dbReference type="OrthoDB" id="9803598at2"/>
<dbReference type="InterPro" id="IPR050472">
    <property type="entry name" value="Anth_synth/Amidotransfase"/>
</dbReference>
<dbReference type="GO" id="GO:0004049">
    <property type="term" value="F:anthranilate synthase activity"/>
    <property type="evidence" value="ECO:0007669"/>
    <property type="project" value="TreeGrafter"/>
</dbReference>
<evidence type="ECO:0000313" key="4">
    <source>
        <dbReference type="Proteomes" id="UP000016638"/>
    </source>
</evidence>
<evidence type="ECO:0000313" key="3">
    <source>
        <dbReference type="EMBL" id="ERL08648.1"/>
    </source>
</evidence>
<keyword evidence="1 3" id="KW-0315">Glutamine amidotransferase</keyword>
<evidence type="ECO:0000256" key="1">
    <source>
        <dbReference type="ARBA" id="ARBA00022962"/>
    </source>
</evidence>
<dbReference type="GO" id="GO:0000162">
    <property type="term" value="P:L-tryptophan biosynthetic process"/>
    <property type="evidence" value="ECO:0007669"/>
    <property type="project" value="TreeGrafter"/>
</dbReference>
<dbReference type="FunFam" id="3.40.50.880:FF:000003">
    <property type="entry name" value="Anthranilate synthase component II"/>
    <property type="match status" value="1"/>
</dbReference>
<dbReference type="Gene3D" id="3.40.50.880">
    <property type="match status" value="1"/>
</dbReference>
<proteinExistence type="predicted"/>
<gene>
    <name evidence="3" type="ORF">HMPREF1316_0346</name>
</gene>
<name>U2TRC3_9ACTN</name>
<dbReference type="PROSITE" id="PS51273">
    <property type="entry name" value="GATASE_TYPE_1"/>
    <property type="match status" value="1"/>
</dbReference>
<organism evidence="3 4">
    <name type="scientific">Olsenella profusa F0195</name>
    <dbReference type="NCBI Taxonomy" id="1125712"/>
    <lineage>
        <taxon>Bacteria</taxon>
        <taxon>Bacillati</taxon>
        <taxon>Actinomycetota</taxon>
        <taxon>Coriobacteriia</taxon>
        <taxon>Coriobacteriales</taxon>
        <taxon>Atopobiaceae</taxon>
        <taxon>Olsenella</taxon>
    </lineage>
</organism>
<accession>U2TRC3</accession>
<dbReference type="CDD" id="cd01743">
    <property type="entry name" value="GATase1_Anthranilate_Synthase"/>
    <property type="match status" value="1"/>
</dbReference>
<dbReference type="PANTHER" id="PTHR43418:SF4">
    <property type="entry name" value="MULTIFUNCTIONAL TRYPTOPHAN BIOSYNTHESIS PROTEIN"/>
    <property type="match status" value="1"/>
</dbReference>
<dbReference type="Proteomes" id="UP000016638">
    <property type="component" value="Unassembled WGS sequence"/>
</dbReference>
<dbReference type="Pfam" id="PF00117">
    <property type="entry name" value="GATase"/>
    <property type="match status" value="1"/>
</dbReference>
<dbReference type="NCBIfam" id="TIGR00566">
    <property type="entry name" value="trpG_papA"/>
    <property type="match status" value="1"/>
</dbReference>
<dbReference type="AlphaFoldDB" id="U2TRC3"/>